<name>A0A4Y9ZYA7_9AGAM</name>
<dbReference type="Proteomes" id="UP000298061">
    <property type="component" value="Unassembled WGS sequence"/>
</dbReference>
<dbReference type="EMBL" id="SFCI01000673">
    <property type="protein sequence ID" value="TFY78479.1"/>
    <property type="molecule type" value="Genomic_DNA"/>
</dbReference>
<feature type="domain" description="DUF427" evidence="1">
    <location>
        <begin position="276"/>
        <end position="369"/>
    </location>
</feature>
<dbReference type="OrthoDB" id="18996at2759"/>
<keyword evidence="3" id="KW-1185">Reference proteome</keyword>
<dbReference type="PANTHER" id="PTHR34310:SF9">
    <property type="entry name" value="BLR5716 PROTEIN"/>
    <property type="match status" value="1"/>
</dbReference>
<comment type="caution">
    <text evidence="2">The sequence shown here is derived from an EMBL/GenBank/DDBJ whole genome shotgun (WGS) entry which is preliminary data.</text>
</comment>
<organism evidence="2 3">
    <name type="scientific">Hericium alpestre</name>
    <dbReference type="NCBI Taxonomy" id="135208"/>
    <lineage>
        <taxon>Eukaryota</taxon>
        <taxon>Fungi</taxon>
        <taxon>Dikarya</taxon>
        <taxon>Basidiomycota</taxon>
        <taxon>Agaricomycotina</taxon>
        <taxon>Agaricomycetes</taxon>
        <taxon>Russulales</taxon>
        <taxon>Hericiaceae</taxon>
        <taxon>Hericium</taxon>
    </lineage>
</organism>
<dbReference type="InterPro" id="IPR038694">
    <property type="entry name" value="DUF427_sf"/>
</dbReference>
<dbReference type="InterPro" id="IPR007361">
    <property type="entry name" value="DUF427"/>
</dbReference>
<dbReference type="PANTHER" id="PTHR34310">
    <property type="entry name" value="DUF427 DOMAIN PROTEIN (AFU_ORTHOLOGUE AFUA_3G02220)"/>
    <property type="match status" value="1"/>
</dbReference>
<dbReference type="STRING" id="135208.A0A4Y9ZYA7"/>
<protein>
    <recommendedName>
        <fullName evidence="1">DUF427 domain-containing protein</fullName>
    </recommendedName>
</protein>
<sequence length="383" mass="43358">MSTTTRRVDEPHELPVDDIPRLYEDIDLPGPVPFRIYDISHFQHCLCIAYVAMQVADRDYLASSLLAMEILRPAECLAATLPVEVEGKGEYEGCSHQQTSHGHDGGLERVGDPDAVACKSVMHINEQLHLMSIIDVPNRLTNANMPSVPFPHAGYSESSPKRVRVLFGGHWIADTTQAKLVWEHAFYAHYYFPQSAVSDKYLKPSSSDSNSKTYDVVVGNRRAEAAAISFKDGDFKGLVKIVFGKMDAWFEEEEQIFVHPKDPYKRVDVLQSARHIRVEVDGVEVANTKKPLLLYETGLHVRTYLPKTDTRLDLLVPSELTTECPYKGVANYYNVNMPSGKKHENIVWWYRSPLPDCVDIKGYVAFYDEKVDVWVDGEKAKRP</sequence>
<evidence type="ECO:0000313" key="3">
    <source>
        <dbReference type="Proteomes" id="UP000298061"/>
    </source>
</evidence>
<dbReference type="AlphaFoldDB" id="A0A4Y9ZYA7"/>
<reference evidence="2 3" key="1">
    <citation type="submission" date="2019-02" db="EMBL/GenBank/DDBJ databases">
        <title>Genome sequencing of the rare red list fungi Hericium alpestre (H. flagellum).</title>
        <authorList>
            <person name="Buettner E."/>
            <person name="Kellner H."/>
        </authorList>
    </citation>
    <scope>NUCLEOTIDE SEQUENCE [LARGE SCALE GENOMIC DNA]</scope>
    <source>
        <strain evidence="2 3">DSM 108284</strain>
    </source>
</reference>
<gene>
    <name evidence="2" type="ORF">EWM64_g5538</name>
</gene>
<dbReference type="Pfam" id="PF04248">
    <property type="entry name" value="NTP_transf_9"/>
    <property type="match status" value="2"/>
</dbReference>
<evidence type="ECO:0000313" key="2">
    <source>
        <dbReference type="EMBL" id="TFY78479.1"/>
    </source>
</evidence>
<evidence type="ECO:0000259" key="1">
    <source>
        <dbReference type="Pfam" id="PF04248"/>
    </source>
</evidence>
<dbReference type="Gene3D" id="2.170.150.40">
    <property type="entry name" value="Domain of unknown function (DUF427)"/>
    <property type="match status" value="2"/>
</dbReference>
<accession>A0A4Y9ZYA7</accession>
<feature type="domain" description="DUF427" evidence="1">
    <location>
        <begin position="163"/>
        <end position="232"/>
    </location>
</feature>
<proteinExistence type="predicted"/>